<feature type="transmembrane region" description="Helical" evidence="1">
    <location>
        <begin position="51"/>
        <end position="70"/>
    </location>
</feature>
<evidence type="ECO:0000256" key="1">
    <source>
        <dbReference type="SAM" id="Phobius"/>
    </source>
</evidence>
<keyword evidence="1" id="KW-0472">Membrane</keyword>
<gene>
    <name evidence="2" type="ORF">N495_06440</name>
</gene>
<sequence length="73" mass="8092">MDLFEIPPFVPVPSREVMFNLSIISVIIGICLIIVGLVLNNKNKKKNTAAWICITIGIVIIANHGIQLLFTIF</sequence>
<proteinExistence type="predicted"/>
<organism evidence="2 3">
    <name type="scientific">Clostridium botulinum B2 450</name>
    <dbReference type="NCBI Taxonomy" id="1379739"/>
    <lineage>
        <taxon>Bacteria</taxon>
        <taxon>Bacillati</taxon>
        <taxon>Bacillota</taxon>
        <taxon>Clostridia</taxon>
        <taxon>Eubacteriales</taxon>
        <taxon>Clostridiaceae</taxon>
        <taxon>Clostridium</taxon>
    </lineage>
</organism>
<feature type="transmembrane region" description="Helical" evidence="1">
    <location>
        <begin position="17"/>
        <end position="39"/>
    </location>
</feature>
<dbReference type="PATRIC" id="fig|1379739.3.peg.1620"/>
<dbReference type="AlphaFoldDB" id="A0A0D1BSA3"/>
<accession>A0A0D1BSA3</accession>
<dbReference type="EMBL" id="JXSU01000007">
    <property type="protein sequence ID" value="KIS23240.1"/>
    <property type="molecule type" value="Genomic_DNA"/>
</dbReference>
<evidence type="ECO:0000313" key="2">
    <source>
        <dbReference type="EMBL" id="KIS23240.1"/>
    </source>
</evidence>
<comment type="caution">
    <text evidence="2">The sequence shown here is derived from an EMBL/GenBank/DDBJ whole genome shotgun (WGS) entry which is preliminary data.</text>
</comment>
<dbReference type="Proteomes" id="UP000032250">
    <property type="component" value="Unassembled WGS sequence"/>
</dbReference>
<protein>
    <submittedName>
        <fullName evidence="2">Uncharacterized protein</fullName>
    </submittedName>
</protein>
<keyword evidence="1" id="KW-1133">Transmembrane helix</keyword>
<reference evidence="2 3" key="1">
    <citation type="submission" date="2014-06" db="EMBL/GenBank/DDBJ databases">
        <title>Genome characterization of distinct group I Clostridium botulinum lineages.</title>
        <authorList>
            <person name="Giordani F."/>
            <person name="Anselmo A."/>
            <person name="Fillo S."/>
            <person name="Palozzi A.M."/>
            <person name="Fortunato A."/>
            <person name="Gentile B."/>
            <person name="Ciammaruconi A."/>
            <person name="Anniballi F."/>
            <person name="De Medici D."/>
            <person name="Lista F."/>
        </authorList>
    </citation>
    <scope>NUCLEOTIDE SEQUENCE [LARGE SCALE GENOMIC DNA]</scope>
    <source>
        <strain evidence="2 3">B2 450</strain>
    </source>
</reference>
<dbReference type="RefSeq" id="WP_003487012.1">
    <property type="nucleotide sequence ID" value="NZ_JXSU01000007.1"/>
</dbReference>
<evidence type="ECO:0000313" key="3">
    <source>
        <dbReference type="Proteomes" id="UP000032250"/>
    </source>
</evidence>
<keyword evidence="1" id="KW-0812">Transmembrane</keyword>
<name>A0A0D1BSA3_CLOBO</name>
<dbReference type="HOGENOM" id="CLU_2681836_0_0_9"/>